<reference evidence="3" key="2">
    <citation type="submission" date="2018-06" db="EMBL/GenBank/DDBJ databases">
        <title>Genome sequence of Rhodanobacteraceae bacterium strain Dysh456.</title>
        <authorList>
            <person name="Fukui M."/>
        </authorList>
    </citation>
    <scope>NUCLEOTIDE SEQUENCE [LARGE SCALE GENOMIC DNA]</scope>
    <source>
        <strain evidence="3">Dysh456</strain>
    </source>
</reference>
<keyword evidence="2" id="KW-0808">Transferase</keyword>
<keyword evidence="3" id="KW-1185">Reference proteome</keyword>
<evidence type="ECO:0000313" key="3">
    <source>
        <dbReference type="Proteomes" id="UP000270530"/>
    </source>
</evidence>
<name>A0A2Z6E3L0_9GAMM</name>
<dbReference type="SUPFAM" id="SSF53756">
    <property type="entry name" value="UDP-Glycosyltransferase/glycogen phosphorylase"/>
    <property type="match status" value="1"/>
</dbReference>
<dbReference type="Gene3D" id="3.40.50.2000">
    <property type="entry name" value="Glycogen Phosphorylase B"/>
    <property type="match status" value="2"/>
</dbReference>
<dbReference type="PANTHER" id="PTHR45947">
    <property type="entry name" value="SULFOQUINOVOSYL TRANSFERASE SQD2"/>
    <property type="match status" value="1"/>
</dbReference>
<gene>
    <name evidence="2" type="ORF">ALSL_0992</name>
</gene>
<proteinExistence type="predicted"/>
<accession>A0A2Z6E3L0</accession>
<dbReference type="PANTHER" id="PTHR45947:SF3">
    <property type="entry name" value="SULFOQUINOVOSYL TRANSFERASE SQD2"/>
    <property type="match status" value="1"/>
</dbReference>
<dbReference type="EMBL" id="AP018560">
    <property type="protein sequence ID" value="BBD79656.1"/>
    <property type="molecule type" value="Genomic_DNA"/>
</dbReference>
<dbReference type="InterPro" id="IPR050194">
    <property type="entry name" value="Glycosyltransferase_grp1"/>
</dbReference>
<dbReference type="Pfam" id="PF13439">
    <property type="entry name" value="Glyco_transf_4"/>
    <property type="match status" value="1"/>
</dbReference>
<dbReference type="RefSeq" id="WP_126536993.1">
    <property type="nucleotide sequence ID" value="NZ_AP018560.1"/>
</dbReference>
<dbReference type="Pfam" id="PF13692">
    <property type="entry name" value="Glyco_trans_1_4"/>
    <property type="match status" value="1"/>
</dbReference>
<dbReference type="InterPro" id="IPR028098">
    <property type="entry name" value="Glyco_trans_4-like_N"/>
</dbReference>
<reference evidence="3" key="1">
    <citation type="submission" date="2018-04" db="EMBL/GenBank/DDBJ databases">
        <authorList>
            <person name="Watanabe M."/>
            <person name="Kojima H."/>
        </authorList>
    </citation>
    <scope>NUCLEOTIDE SEQUENCE [LARGE SCALE GENOMIC DNA]</scope>
    <source>
        <strain evidence="3">Dysh456</strain>
    </source>
</reference>
<evidence type="ECO:0000259" key="1">
    <source>
        <dbReference type="Pfam" id="PF13439"/>
    </source>
</evidence>
<dbReference type="KEGG" id="rbd:ALSL_0992"/>
<feature type="domain" description="Glycosyltransferase subfamily 4-like N-terminal" evidence="1">
    <location>
        <begin position="14"/>
        <end position="180"/>
    </location>
</feature>
<evidence type="ECO:0000313" key="2">
    <source>
        <dbReference type="EMBL" id="BBD79656.1"/>
    </source>
</evidence>
<dbReference type="AlphaFoldDB" id="A0A2Z6E3L0"/>
<dbReference type="GO" id="GO:0016757">
    <property type="term" value="F:glycosyltransferase activity"/>
    <property type="evidence" value="ECO:0007669"/>
    <property type="project" value="TreeGrafter"/>
</dbReference>
<organism evidence="2 3">
    <name type="scientific">Aerosticca soli</name>
    <dbReference type="NCBI Taxonomy" id="2010829"/>
    <lineage>
        <taxon>Bacteria</taxon>
        <taxon>Pseudomonadati</taxon>
        <taxon>Pseudomonadota</taxon>
        <taxon>Gammaproteobacteria</taxon>
        <taxon>Lysobacterales</taxon>
        <taxon>Rhodanobacteraceae</taxon>
        <taxon>Aerosticca</taxon>
    </lineage>
</organism>
<protein>
    <submittedName>
        <fullName evidence="2">Glycosyltransferase</fullName>
    </submittedName>
</protein>
<dbReference type="OrthoDB" id="9802525at2"/>
<dbReference type="CDD" id="cd03814">
    <property type="entry name" value="GT4-like"/>
    <property type="match status" value="1"/>
</dbReference>
<dbReference type="Proteomes" id="UP000270530">
    <property type="component" value="Chromosome"/>
</dbReference>
<sequence>MRIALVSETYPPEINGVALTVHALATGLAGRGHTVEILRPRQRQAAPDDPGVLDVPLPGLPLPGYPGLRLGLPATHSLCRRWRRWRPDVLYIATEGPLGHAALTAARRLGIPAATGFHTRFDSYAAHYGLRWLAPWVRACLRRFHRRADATLVPTEALAEELRALGVPRVCVLRRAVDTTLFHPQRRDATLRAHWGADGHTPVWLYVGRLAPEKNLALAVRAFEAARQVVPRLRFVLVGDGPARARLAADHPELILAGVQRGEALARHYASADLFVFPSLSETFGNVILEALAAGLPVIAHNQAAAREHVREGHSGHLVEPGDEAGFIEAATRLSINPGLIRHMGRAAHAATAALSPATVIADAEALLGRLAEGDPHVPATIAPA</sequence>